<name>A0ABV2LEP9_9BACL</name>
<reference evidence="1 2" key="1">
    <citation type="submission" date="2024-06" db="EMBL/GenBank/DDBJ databases">
        <title>Genomic Encyclopedia of Type Strains, Phase IV (KMG-IV): sequencing the most valuable type-strain genomes for metagenomic binning, comparative biology and taxonomic classification.</title>
        <authorList>
            <person name="Goeker M."/>
        </authorList>
    </citation>
    <scope>NUCLEOTIDE SEQUENCE [LARGE SCALE GENOMIC DNA]</scope>
    <source>
        <strain evidence="1 2">DSM 100124</strain>
    </source>
</reference>
<dbReference type="EMBL" id="JBEPMP010000001">
    <property type="protein sequence ID" value="MET3726811.1"/>
    <property type="molecule type" value="Genomic_DNA"/>
</dbReference>
<gene>
    <name evidence="1" type="ORF">ABID52_000392</name>
</gene>
<dbReference type="RefSeq" id="WP_198768572.1">
    <property type="nucleotide sequence ID" value="NZ_JAEACF010000001.1"/>
</dbReference>
<dbReference type="Proteomes" id="UP001549097">
    <property type="component" value="Unassembled WGS sequence"/>
</dbReference>
<accession>A0ABV2LEP9</accession>
<dbReference type="Gene3D" id="3.20.20.370">
    <property type="entry name" value="Glycoside hydrolase/deacetylase"/>
    <property type="match status" value="1"/>
</dbReference>
<dbReference type="InterPro" id="IPR011330">
    <property type="entry name" value="Glyco_hydro/deAcase_b/a-brl"/>
</dbReference>
<evidence type="ECO:0008006" key="3">
    <source>
        <dbReference type="Google" id="ProtNLM"/>
    </source>
</evidence>
<dbReference type="SUPFAM" id="SSF88713">
    <property type="entry name" value="Glycoside hydrolase/deacetylase"/>
    <property type="match status" value="1"/>
</dbReference>
<sequence>MRIARVGVLLETEAAQMLWDRGENVFQRYVGEILDHIGAPFEWVYTADENQLLKYDCVIVAACDEAGDKIKGLKAFMKNGGTLVSFSGLNFLAHEFGMTTDALIEKGYAHVEGEGTTEVPLRFFNSVPWIGERAVVTSGKVTAGNESSPLYQSFSYEKGKLCRWAVDIPYTIVTLQQGGNPVTKDGVPALDGTANLDEGILKADDEFALDWELDRVKSPTGISYFPHPYADLWKEVFFSQLVKELLHEGSTLPFKGYWPEHIDQVAMISFDSDTNNDQSAYTTLDLVKQTDVRATWCIIEPGYSPEIYPELMDAGQEIALHYNALEKENGVWSEEEFKRQADWLKKATGKTTVISNKNHYTRFEGWGEFFKWCEENGIQSDESRGPSKKGNIGMLFGTCHPYFPISWHDEENRNYDVLEIGFLTQDLNHHSLADTSVIKPFLAAVKQVNGVGHFLFHQIHLYTQPAVREAFVELIETARSEGFTFWTGCEINGWERERRTVKITGLSNTLTPIIEGPKPSQDLVYYIPVQDGSAINGTYKFGLQCVKTTNVVPRNEALMEG</sequence>
<comment type="caution">
    <text evidence="1">The sequence shown here is derived from an EMBL/GenBank/DDBJ whole genome shotgun (WGS) entry which is preliminary data.</text>
</comment>
<protein>
    <recommendedName>
        <fullName evidence="3">Polysaccharide deacetylase</fullName>
    </recommendedName>
</protein>
<evidence type="ECO:0000313" key="1">
    <source>
        <dbReference type="EMBL" id="MET3726811.1"/>
    </source>
</evidence>
<evidence type="ECO:0000313" key="2">
    <source>
        <dbReference type="Proteomes" id="UP001549097"/>
    </source>
</evidence>
<keyword evidence="2" id="KW-1185">Reference proteome</keyword>
<proteinExistence type="predicted"/>
<organism evidence="1 2">
    <name type="scientific">Fictibacillus halophilus</name>
    <dbReference type="NCBI Taxonomy" id="1610490"/>
    <lineage>
        <taxon>Bacteria</taxon>
        <taxon>Bacillati</taxon>
        <taxon>Bacillota</taxon>
        <taxon>Bacilli</taxon>
        <taxon>Bacillales</taxon>
        <taxon>Fictibacillaceae</taxon>
        <taxon>Fictibacillus</taxon>
    </lineage>
</organism>